<feature type="repeat" description="RCC1" evidence="3">
    <location>
        <begin position="181"/>
        <end position="255"/>
    </location>
</feature>
<evidence type="ECO:0000256" key="2">
    <source>
        <dbReference type="ARBA" id="ARBA00022737"/>
    </source>
</evidence>
<evidence type="ECO:0000259" key="5">
    <source>
        <dbReference type="Pfam" id="PF25390"/>
    </source>
</evidence>
<evidence type="ECO:0000313" key="6">
    <source>
        <dbReference type="EMBL" id="RWA13548.1"/>
    </source>
</evidence>
<feature type="repeat" description="RCC1" evidence="3">
    <location>
        <begin position="430"/>
        <end position="497"/>
    </location>
</feature>
<dbReference type="GO" id="GO:0005737">
    <property type="term" value="C:cytoplasm"/>
    <property type="evidence" value="ECO:0007669"/>
    <property type="project" value="TreeGrafter"/>
</dbReference>
<organism evidence="6 7">
    <name type="scientific">Xylaria grammica</name>
    <dbReference type="NCBI Taxonomy" id="363999"/>
    <lineage>
        <taxon>Eukaryota</taxon>
        <taxon>Fungi</taxon>
        <taxon>Dikarya</taxon>
        <taxon>Ascomycota</taxon>
        <taxon>Pezizomycotina</taxon>
        <taxon>Sordariomycetes</taxon>
        <taxon>Xylariomycetidae</taxon>
        <taxon>Xylariales</taxon>
        <taxon>Xylariaceae</taxon>
        <taxon>Xylaria</taxon>
    </lineage>
</organism>
<keyword evidence="1" id="KW-0344">Guanine-nucleotide releasing factor</keyword>
<protein>
    <recommendedName>
        <fullName evidence="5">RCC1-like domain-containing protein</fullName>
    </recommendedName>
</protein>
<dbReference type="Gene3D" id="2.130.10.30">
    <property type="entry name" value="Regulator of chromosome condensation 1/beta-lactamase-inhibitor protein II"/>
    <property type="match status" value="1"/>
</dbReference>
<dbReference type="PROSITE" id="PS00625">
    <property type="entry name" value="RCC1_1"/>
    <property type="match status" value="1"/>
</dbReference>
<feature type="repeat" description="RCC1" evidence="3">
    <location>
        <begin position="123"/>
        <end position="180"/>
    </location>
</feature>
<evidence type="ECO:0000256" key="4">
    <source>
        <dbReference type="SAM" id="MobiDB-lite"/>
    </source>
</evidence>
<sequence length="556" mass="59527">MPPKKPNANVKGRTLKVPSKQSRDGSKLAHPRVEPGDTVGGLTDNASMKKRKIQPEIDRGASHRNKRAVSETEQHQLTQPKDARISTGPRKRGKVAPTKKGGTAEAVKSASLPAINKPPTQVLQIIVFGSGECGELGLGPREKEKPRPFVNPFLSGNEGTAFHVIQLDCGGMHTVALTSDNKIITWGVNDRGALGRDTTWDGGLRDVDAESDDEDEHLNPMESIPTQIPADSFPLGTQFVQVAAGDSCSFGLTDTGLVYGWGTFLDAEGKPRFIYAEGELTEVLYRPSLIPGLENITQLACGANHAIALDQAGNVWAWGVGQKNQLGYRLFDSRHYGRRILESLQPRRINLRRNKAKYVASGLEHSFAVDRKDNVWAWGLNRYGQAGYTKDAGSDNICLPYPMKIPDLVGKGVAILSGGADHSVAVTAGGQCLAWGRIDGGQLGVELNDEQVRDDTLTRRDDRGLPRICLRPIAVPNIGTATYVGCGTGHTIFINDEGRAYGAGFGSMGQLGIASEDDATVAEKITGAAVKGKKLTWCGAGGQFSMVASPIEAASS</sequence>
<evidence type="ECO:0000256" key="3">
    <source>
        <dbReference type="PROSITE-ProRule" id="PRU00235"/>
    </source>
</evidence>
<feature type="repeat" description="RCC1" evidence="3">
    <location>
        <begin position="256"/>
        <end position="312"/>
    </location>
</feature>
<dbReference type="SUPFAM" id="SSF50985">
    <property type="entry name" value="RCC1/BLIP-II"/>
    <property type="match status" value="1"/>
</dbReference>
<dbReference type="Pfam" id="PF25390">
    <property type="entry name" value="WD40_RLD"/>
    <property type="match status" value="1"/>
</dbReference>
<feature type="repeat" description="RCC1" evidence="3">
    <location>
        <begin position="313"/>
        <end position="372"/>
    </location>
</feature>
<dbReference type="STRING" id="363999.A0A439DGL9"/>
<dbReference type="EMBL" id="RYZI01000024">
    <property type="protein sequence ID" value="RWA13548.1"/>
    <property type="molecule type" value="Genomic_DNA"/>
</dbReference>
<feature type="domain" description="RCC1-like" evidence="5">
    <location>
        <begin position="125"/>
        <end position="547"/>
    </location>
</feature>
<accession>A0A439DGL9</accession>
<comment type="caution">
    <text evidence="6">The sequence shown here is derived from an EMBL/GenBank/DDBJ whole genome shotgun (WGS) entry which is preliminary data.</text>
</comment>
<evidence type="ECO:0000256" key="1">
    <source>
        <dbReference type="ARBA" id="ARBA00022658"/>
    </source>
</evidence>
<dbReference type="PRINTS" id="PR00633">
    <property type="entry name" value="RCCNDNSATION"/>
</dbReference>
<dbReference type="InterPro" id="IPR009091">
    <property type="entry name" value="RCC1/BLIP-II"/>
</dbReference>
<proteinExistence type="predicted"/>
<gene>
    <name evidence="6" type="ORF">EKO27_g1528</name>
</gene>
<dbReference type="InterPro" id="IPR051553">
    <property type="entry name" value="Ran_GTPase-activating"/>
</dbReference>
<reference evidence="6 7" key="1">
    <citation type="submission" date="2018-12" db="EMBL/GenBank/DDBJ databases">
        <title>Draft genome sequence of Xylaria grammica IHI A82.</title>
        <authorList>
            <person name="Buettner E."/>
            <person name="Kellner H."/>
        </authorList>
    </citation>
    <scope>NUCLEOTIDE SEQUENCE [LARGE SCALE GENOMIC DNA]</scope>
    <source>
        <strain evidence="6 7">IHI A82</strain>
    </source>
</reference>
<dbReference type="PROSITE" id="PS50012">
    <property type="entry name" value="RCC1_3"/>
    <property type="match status" value="6"/>
</dbReference>
<dbReference type="PROSITE" id="PS00626">
    <property type="entry name" value="RCC1_2"/>
    <property type="match status" value="4"/>
</dbReference>
<feature type="region of interest" description="Disordered" evidence="4">
    <location>
        <begin position="1"/>
        <end position="106"/>
    </location>
</feature>
<name>A0A439DGL9_9PEZI</name>
<dbReference type="PANTHER" id="PTHR45982">
    <property type="entry name" value="REGULATOR OF CHROMOSOME CONDENSATION"/>
    <property type="match status" value="1"/>
</dbReference>
<keyword evidence="2" id="KW-0677">Repeat</keyword>
<feature type="repeat" description="RCC1" evidence="3">
    <location>
        <begin position="373"/>
        <end position="429"/>
    </location>
</feature>
<dbReference type="InterPro" id="IPR000408">
    <property type="entry name" value="Reg_chr_condens"/>
</dbReference>
<dbReference type="Proteomes" id="UP000286045">
    <property type="component" value="Unassembled WGS sequence"/>
</dbReference>
<feature type="compositionally biased region" description="Basic and acidic residues" evidence="4">
    <location>
        <begin position="21"/>
        <end position="35"/>
    </location>
</feature>
<keyword evidence="7" id="KW-1185">Reference proteome</keyword>
<dbReference type="PANTHER" id="PTHR45982:SF1">
    <property type="entry name" value="REGULATOR OF CHROMOSOME CONDENSATION"/>
    <property type="match status" value="1"/>
</dbReference>
<evidence type="ECO:0000313" key="7">
    <source>
        <dbReference type="Proteomes" id="UP000286045"/>
    </source>
</evidence>
<dbReference type="InterPro" id="IPR058923">
    <property type="entry name" value="RCC1-like_dom"/>
</dbReference>
<dbReference type="AlphaFoldDB" id="A0A439DGL9"/>
<dbReference type="GO" id="GO:0005085">
    <property type="term" value="F:guanyl-nucleotide exchange factor activity"/>
    <property type="evidence" value="ECO:0007669"/>
    <property type="project" value="TreeGrafter"/>
</dbReference>